<accession>A0ABQ5HZT9</accession>
<reference evidence="2" key="2">
    <citation type="submission" date="2022-01" db="EMBL/GenBank/DDBJ databases">
        <authorList>
            <person name="Yamashiro T."/>
            <person name="Shiraishi A."/>
            <person name="Satake H."/>
            <person name="Nakayama K."/>
        </authorList>
    </citation>
    <scope>NUCLEOTIDE SEQUENCE</scope>
</reference>
<dbReference type="Proteomes" id="UP001151760">
    <property type="component" value="Unassembled WGS sequence"/>
</dbReference>
<evidence type="ECO:0000256" key="1">
    <source>
        <dbReference type="SAM" id="MobiDB-lite"/>
    </source>
</evidence>
<reference evidence="2" key="1">
    <citation type="journal article" date="2022" name="Int. J. Mol. Sci.">
        <title>Draft Genome of Tanacetum Coccineum: Genomic Comparison of Closely Related Tanacetum-Family Plants.</title>
        <authorList>
            <person name="Yamashiro T."/>
            <person name="Shiraishi A."/>
            <person name="Nakayama K."/>
            <person name="Satake H."/>
        </authorList>
    </citation>
    <scope>NUCLEOTIDE SEQUENCE</scope>
</reference>
<keyword evidence="3" id="KW-1185">Reference proteome</keyword>
<feature type="region of interest" description="Disordered" evidence="1">
    <location>
        <begin position="456"/>
        <end position="483"/>
    </location>
</feature>
<name>A0ABQ5HZT9_9ASTR</name>
<evidence type="ECO:0000313" key="2">
    <source>
        <dbReference type="EMBL" id="GJT93406.1"/>
    </source>
</evidence>
<feature type="region of interest" description="Disordered" evidence="1">
    <location>
        <begin position="225"/>
        <end position="354"/>
    </location>
</feature>
<evidence type="ECO:0000313" key="3">
    <source>
        <dbReference type="Proteomes" id="UP001151760"/>
    </source>
</evidence>
<dbReference type="EMBL" id="BQNB010020199">
    <property type="protein sequence ID" value="GJT93406.1"/>
    <property type="molecule type" value="Genomic_DNA"/>
</dbReference>
<comment type="caution">
    <text evidence="2">The sequence shown here is derived from an EMBL/GenBank/DDBJ whole genome shotgun (WGS) entry which is preliminary data.</text>
</comment>
<proteinExistence type="predicted"/>
<feature type="compositionally biased region" description="Basic and acidic residues" evidence="1">
    <location>
        <begin position="226"/>
        <end position="236"/>
    </location>
</feature>
<organism evidence="2 3">
    <name type="scientific">Tanacetum coccineum</name>
    <dbReference type="NCBI Taxonomy" id="301880"/>
    <lineage>
        <taxon>Eukaryota</taxon>
        <taxon>Viridiplantae</taxon>
        <taxon>Streptophyta</taxon>
        <taxon>Embryophyta</taxon>
        <taxon>Tracheophyta</taxon>
        <taxon>Spermatophyta</taxon>
        <taxon>Magnoliopsida</taxon>
        <taxon>eudicotyledons</taxon>
        <taxon>Gunneridae</taxon>
        <taxon>Pentapetalae</taxon>
        <taxon>asterids</taxon>
        <taxon>campanulids</taxon>
        <taxon>Asterales</taxon>
        <taxon>Asteraceae</taxon>
        <taxon>Asteroideae</taxon>
        <taxon>Anthemideae</taxon>
        <taxon>Anthemidinae</taxon>
        <taxon>Tanacetum</taxon>
    </lineage>
</organism>
<evidence type="ECO:0008006" key="4">
    <source>
        <dbReference type="Google" id="ProtNLM"/>
    </source>
</evidence>
<gene>
    <name evidence="2" type="ORF">Tco_1082251</name>
</gene>
<protein>
    <recommendedName>
        <fullName evidence="4">Histone deacetylase 14</fullName>
    </recommendedName>
</protein>
<sequence length="483" mass="53710">MVGDNVPAPTPTRSDEQILPFKAWLPVGKGNLLLDLQNLQKNPWFTLNDDLLSKALEITPVDPPRPFVSPPVGEHVMDSVNELGYPEEIYFVSKMHVNNLYQPWRGILSLIIQCLTGKTSAIQIFFAHQANLNVPTKKLTPHVIPYCRYTRLIIFYLGSEHNIHKRPGSSVYVTRDDYLLGNLKFVPKGKKDEVFGKPISKELITEAIRNSSYYQQYLEMVARKPTTKEGGQKKTTNEAPVGEVAIREPTSGPKGKSTTDQYIFQRRTPMTEEASTRPLPQPEDDTSANIVHDTPSPLDAEIGTGAEMSDKERTDELDEGQAGSDPGNTLESRPPPDEDQAGLNPRPSHVALAGPNIEPMHEDFIAMNPTSLYETLSSMKNLDDAFTYGDQFLYDKTTKEEPSKANVETEVESMVNVPIHQASLTVPPLSTLVINLIQPKLVSPLIQEPIFTATTTTTTTTFPPPPPPQQQITTNPRTDMCQL</sequence>